<dbReference type="InterPro" id="IPR039261">
    <property type="entry name" value="FNR_nucleotide-bd"/>
</dbReference>
<evidence type="ECO:0000256" key="3">
    <source>
        <dbReference type="ARBA" id="ARBA00012668"/>
    </source>
</evidence>
<feature type="region of interest" description="Disordered" evidence="14">
    <location>
        <begin position="521"/>
        <end position="557"/>
    </location>
</feature>
<feature type="transmembrane region" description="Helical" evidence="15">
    <location>
        <begin position="443"/>
        <end position="463"/>
    </location>
</feature>
<comment type="caution">
    <text evidence="17">The sequence shown here is derived from an EMBL/GenBank/DDBJ whole genome shotgun (WGS) entry which is preliminary data.</text>
</comment>
<evidence type="ECO:0000256" key="13">
    <source>
        <dbReference type="ARBA" id="ARBA00048483"/>
    </source>
</evidence>
<sequence length="639" mass="70563">MAVSFEPIVTAAKAPSLDRDHRVYRASQYPYDLWFLVASFIAFIALCRFISFLCNKYLKRERKSSESAVSNDEEKNSQSANPGRKLRLSRSLIALVNLYRIIAYRLTFTVGSFSINLAEIVVCLVYIGANFLFLFINTKNVAGKFDITYWNNRAGAIATSQYPLVIALATKNNIISLLTGVGYEKLSFLHRMVARTALILSWVHAGGNMGTRFANDKDEVFLQTGVMATVAFTFLFFFSLRPIRGQSYELFFYTHVAMSLIILGGTYYHVAPFVDGTTGRSYGAYVWPCFIIWGLDRIIRGIRLIMFNRSYFGFGSGSTLDATTELLSPTLVRITMKRPSSFRWSPGQYAYVVMPGVSLLPFEGHPFTIVSHDSQIASNEIAMAASANGVSTRTSTTYWKELVFLVDVQQGFTKRLAEVAARRESIKAYVDGPYGRRLHLDSFNALVLIAGGTGVSYTLPILLDLIERVKTGRAICKRIVFIWSIRDPSYIQWVSDAIQSAALLAPSFLTVDIRIFVTGSTSDSPVKTESDAEQSSTDSKDELDLQEAGPSSANEKNVENVKIFGTSPLSTTTGRAPLEMILQEEAEKANGGAICVAVCGSISMNNTVRNALRWPVAGPATVMRGGASVNLIVESFAYA</sequence>
<feature type="transmembrane region" description="Helical" evidence="15">
    <location>
        <begin position="220"/>
        <end position="238"/>
    </location>
</feature>
<dbReference type="PANTHER" id="PTHR32361">
    <property type="entry name" value="FERRIC/CUPRIC REDUCTASE TRANSMEMBRANE COMPONENT"/>
    <property type="match status" value="1"/>
</dbReference>
<feature type="transmembrane region" description="Helical" evidence="15">
    <location>
        <begin position="282"/>
        <end position="299"/>
    </location>
</feature>
<dbReference type="SFLD" id="SFLDS00052">
    <property type="entry name" value="Ferric_Reductase_Domain"/>
    <property type="match status" value="1"/>
</dbReference>
<dbReference type="InterPro" id="IPR013130">
    <property type="entry name" value="Fe3_Rdtase_TM_dom"/>
</dbReference>
<feature type="transmembrane region" description="Helical" evidence="15">
    <location>
        <begin position="250"/>
        <end position="270"/>
    </location>
</feature>
<evidence type="ECO:0000256" key="2">
    <source>
        <dbReference type="ARBA" id="ARBA00006278"/>
    </source>
</evidence>
<keyword evidence="18" id="KW-1185">Reference proteome</keyword>
<dbReference type="OrthoDB" id="4494341at2759"/>
<dbReference type="AlphaFoldDB" id="A0A8H5GA18"/>
<evidence type="ECO:0000256" key="7">
    <source>
        <dbReference type="ARBA" id="ARBA00022982"/>
    </source>
</evidence>
<feature type="domain" description="FAD-binding FR-type" evidence="16">
    <location>
        <begin position="313"/>
        <end position="440"/>
    </location>
</feature>
<comment type="subcellular location">
    <subcellularLocation>
        <location evidence="1">Cell membrane</location>
        <topology evidence="1">Multi-pass membrane protein</topology>
    </subcellularLocation>
</comment>
<evidence type="ECO:0000256" key="12">
    <source>
        <dbReference type="ARBA" id="ARBA00023180"/>
    </source>
</evidence>
<evidence type="ECO:0000256" key="6">
    <source>
        <dbReference type="ARBA" id="ARBA00022692"/>
    </source>
</evidence>
<evidence type="ECO:0000256" key="1">
    <source>
        <dbReference type="ARBA" id="ARBA00004651"/>
    </source>
</evidence>
<dbReference type="Pfam" id="PF01794">
    <property type="entry name" value="Ferric_reduct"/>
    <property type="match status" value="1"/>
</dbReference>
<keyword evidence="4" id="KW-0813">Transport</keyword>
<dbReference type="Proteomes" id="UP000559256">
    <property type="component" value="Unassembled WGS sequence"/>
</dbReference>
<dbReference type="GO" id="GO:0006879">
    <property type="term" value="P:intracellular iron ion homeostasis"/>
    <property type="evidence" value="ECO:0007669"/>
    <property type="project" value="TreeGrafter"/>
</dbReference>
<evidence type="ECO:0000256" key="11">
    <source>
        <dbReference type="ARBA" id="ARBA00023136"/>
    </source>
</evidence>
<evidence type="ECO:0000256" key="15">
    <source>
        <dbReference type="SAM" id="Phobius"/>
    </source>
</evidence>
<evidence type="ECO:0000313" key="18">
    <source>
        <dbReference type="Proteomes" id="UP000559256"/>
    </source>
</evidence>
<dbReference type="GO" id="GO:0006826">
    <property type="term" value="P:iron ion transport"/>
    <property type="evidence" value="ECO:0007669"/>
    <property type="project" value="UniProtKB-ARBA"/>
</dbReference>
<accession>A0A8H5GA18</accession>
<dbReference type="GO" id="GO:0052851">
    <property type="term" value="F:ferric-chelate reductase (NADPH) activity"/>
    <property type="evidence" value="ECO:0007669"/>
    <property type="project" value="UniProtKB-EC"/>
</dbReference>
<dbReference type="GO" id="GO:0015677">
    <property type="term" value="P:copper ion import"/>
    <property type="evidence" value="ECO:0007669"/>
    <property type="project" value="TreeGrafter"/>
</dbReference>
<keyword evidence="11 15" id="KW-0472">Membrane</keyword>
<evidence type="ECO:0000256" key="10">
    <source>
        <dbReference type="ARBA" id="ARBA00023065"/>
    </source>
</evidence>
<keyword evidence="7" id="KW-0249">Electron transport</keyword>
<dbReference type="Pfam" id="PF08022">
    <property type="entry name" value="FAD_binding_8"/>
    <property type="match status" value="1"/>
</dbReference>
<comment type="similarity">
    <text evidence="2">Belongs to the ferric reductase (FRE) family.</text>
</comment>
<dbReference type="SUPFAM" id="SSF63380">
    <property type="entry name" value="Riboflavin synthase domain-like"/>
    <property type="match status" value="1"/>
</dbReference>
<keyword evidence="10" id="KW-0406">Ion transport</keyword>
<keyword evidence="5" id="KW-1003">Cell membrane</keyword>
<dbReference type="GO" id="GO:0005886">
    <property type="term" value="C:plasma membrane"/>
    <property type="evidence" value="ECO:0007669"/>
    <property type="project" value="UniProtKB-SubCell"/>
</dbReference>
<name>A0A8H5GA18_9AGAR</name>
<dbReference type="EC" id="1.16.1.9" evidence="3"/>
<dbReference type="Gene3D" id="2.40.30.10">
    <property type="entry name" value="Translation factors"/>
    <property type="match status" value="1"/>
</dbReference>
<dbReference type="Gene3D" id="3.40.50.80">
    <property type="entry name" value="Nucleotide-binding domain of ferredoxin-NADP reductase (FNR) module"/>
    <property type="match status" value="1"/>
</dbReference>
<evidence type="ECO:0000256" key="8">
    <source>
        <dbReference type="ARBA" id="ARBA00022989"/>
    </source>
</evidence>
<feature type="compositionally biased region" description="Polar residues" evidence="14">
    <location>
        <begin position="521"/>
        <end position="537"/>
    </location>
</feature>
<dbReference type="SFLD" id="SFLDG01168">
    <property type="entry name" value="Ferric_reductase_subgroup_(FRE"/>
    <property type="match status" value="1"/>
</dbReference>
<dbReference type="PROSITE" id="PS51384">
    <property type="entry name" value="FAD_FR"/>
    <property type="match status" value="1"/>
</dbReference>
<keyword evidence="6 15" id="KW-0812">Transmembrane</keyword>
<feature type="transmembrane region" description="Helical" evidence="15">
    <location>
        <begin position="33"/>
        <end position="54"/>
    </location>
</feature>
<protein>
    <recommendedName>
        <fullName evidence="3">ferric-chelate reductase (NADPH)</fullName>
        <ecNumber evidence="3">1.16.1.9</ecNumber>
    </recommendedName>
</protein>
<feature type="transmembrane region" description="Helical" evidence="15">
    <location>
        <begin position="113"/>
        <end position="136"/>
    </location>
</feature>
<dbReference type="SUPFAM" id="SSF52343">
    <property type="entry name" value="Ferredoxin reductase-like, C-terminal NADP-linked domain"/>
    <property type="match status" value="1"/>
</dbReference>
<dbReference type="PANTHER" id="PTHR32361:SF9">
    <property type="entry name" value="FERRIC REDUCTASE TRANSMEMBRANE COMPONENT 3-RELATED"/>
    <property type="match status" value="1"/>
</dbReference>
<proteinExistence type="inferred from homology"/>
<keyword evidence="9" id="KW-0560">Oxidoreductase</keyword>
<keyword evidence="12" id="KW-0325">Glycoprotein</keyword>
<comment type="catalytic activity">
    <reaction evidence="13">
        <text>2 a Fe(II)-siderophore + NADP(+) + H(+) = 2 a Fe(III)-siderophore + NADPH</text>
        <dbReference type="Rhea" id="RHEA:28795"/>
        <dbReference type="Rhea" id="RHEA-COMP:11342"/>
        <dbReference type="Rhea" id="RHEA-COMP:11344"/>
        <dbReference type="ChEBI" id="CHEBI:15378"/>
        <dbReference type="ChEBI" id="CHEBI:29033"/>
        <dbReference type="ChEBI" id="CHEBI:29034"/>
        <dbReference type="ChEBI" id="CHEBI:57783"/>
        <dbReference type="ChEBI" id="CHEBI:58349"/>
        <dbReference type="EC" id="1.16.1.9"/>
    </reaction>
</comment>
<evidence type="ECO:0000259" key="16">
    <source>
        <dbReference type="PROSITE" id="PS51384"/>
    </source>
</evidence>
<reference evidence="17 18" key="1">
    <citation type="journal article" date="2020" name="ISME J.">
        <title>Uncovering the hidden diversity of litter-decomposition mechanisms in mushroom-forming fungi.</title>
        <authorList>
            <person name="Floudas D."/>
            <person name="Bentzer J."/>
            <person name="Ahren D."/>
            <person name="Johansson T."/>
            <person name="Persson P."/>
            <person name="Tunlid A."/>
        </authorList>
    </citation>
    <scope>NUCLEOTIDE SEQUENCE [LARGE SCALE GENOMIC DNA]</scope>
    <source>
        <strain evidence="17 18">CBS 291.85</strain>
    </source>
</reference>
<gene>
    <name evidence="17" type="ORF">D9758_009050</name>
</gene>
<keyword evidence="8 15" id="KW-1133">Transmembrane helix</keyword>
<organism evidence="17 18">
    <name type="scientific">Tetrapyrgos nigripes</name>
    <dbReference type="NCBI Taxonomy" id="182062"/>
    <lineage>
        <taxon>Eukaryota</taxon>
        <taxon>Fungi</taxon>
        <taxon>Dikarya</taxon>
        <taxon>Basidiomycota</taxon>
        <taxon>Agaricomycotina</taxon>
        <taxon>Agaricomycetes</taxon>
        <taxon>Agaricomycetidae</taxon>
        <taxon>Agaricales</taxon>
        <taxon>Marasmiineae</taxon>
        <taxon>Marasmiaceae</taxon>
        <taxon>Tetrapyrgos</taxon>
    </lineage>
</organism>
<evidence type="ECO:0000256" key="9">
    <source>
        <dbReference type="ARBA" id="ARBA00023002"/>
    </source>
</evidence>
<dbReference type="Pfam" id="PF08030">
    <property type="entry name" value="NAD_binding_6"/>
    <property type="match status" value="1"/>
</dbReference>
<dbReference type="InterPro" id="IPR013121">
    <property type="entry name" value="Fe_red_NAD-bd_6"/>
</dbReference>
<evidence type="ECO:0000256" key="5">
    <source>
        <dbReference type="ARBA" id="ARBA00022475"/>
    </source>
</evidence>
<evidence type="ECO:0000256" key="4">
    <source>
        <dbReference type="ARBA" id="ARBA00022448"/>
    </source>
</evidence>
<dbReference type="InterPro" id="IPR013112">
    <property type="entry name" value="FAD-bd_8"/>
</dbReference>
<dbReference type="InterPro" id="IPR017927">
    <property type="entry name" value="FAD-bd_FR_type"/>
</dbReference>
<dbReference type="CDD" id="cd06186">
    <property type="entry name" value="NOX_Duox_like_FAD_NADP"/>
    <property type="match status" value="1"/>
</dbReference>
<evidence type="ECO:0000313" key="17">
    <source>
        <dbReference type="EMBL" id="KAF5361129.1"/>
    </source>
</evidence>
<evidence type="ECO:0000256" key="14">
    <source>
        <dbReference type="SAM" id="MobiDB-lite"/>
    </source>
</evidence>
<dbReference type="EMBL" id="JAACJM010000042">
    <property type="protein sequence ID" value="KAF5361129.1"/>
    <property type="molecule type" value="Genomic_DNA"/>
</dbReference>
<dbReference type="InterPro" id="IPR051410">
    <property type="entry name" value="Ferric/Cupric_Reductase"/>
</dbReference>
<dbReference type="InterPro" id="IPR017938">
    <property type="entry name" value="Riboflavin_synthase-like_b-brl"/>
</dbReference>